<dbReference type="EMBL" id="MN604698">
    <property type="protein sequence ID" value="QIQ61229.1"/>
    <property type="molecule type" value="Genomic_DNA"/>
</dbReference>
<dbReference type="Proteomes" id="UP000502921">
    <property type="component" value="Segment"/>
</dbReference>
<dbReference type="Gene3D" id="3.40.630.40">
    <property type="entry name" value="Zn-dependent exopeptidases"/>
    <property type="match status" value="1"/>
</dbReference>
<protein>
    <submittedName>
        <fullName evidence="3">N-acetylmuramoyl-L-alanine amidase</fullName>
    </submittedName>
</protein>
<evidence type="ECO:0000313" key="3">
    <source>
        <dbReference type="EMBL" id="QIQ61229.1"/>
    </source>
</evidence>
<dbReference type="GO" id="GO:0009253">
    <property type="term" value="P:peptidoglycan catabolic process"/>
    <property type="evidence" value="ECO:0007669"/>
    <property type="project" value="InterPro"/>
</dbReference>
<accession>A0A6G9L8D2</accession>
<reference evidence="3 4" key="1">
    <citation type="submission" date="2019-10" db="EMBL/GenBank/DDBJ databases">
        <authorList>
            <person name="Piligrimova E."/>
            <person name="Kazantseva O."/>
            <person name="Shadrin A."/>
            <person name="Zagorodny V."/>
        </authorList>
    </citation>
    <scope>NUCLEOTIDE SEQUENCE [LARGE SCALE GENOMIC DNA]</scope>
</reference>
<evidence type="ECO:0000256" key="1">
    <source>
        <dbReference type="ARBA" id="ARBA00022801"/>
    </source>
</evidence>
<dbReference type="CDD" id="cd02696">
    <property type="entry name" value="MurNAc-LAA"/>
    <property type="match status" value="1"/>
</dbReference>
<dbReference type="InterPro" id="IPR050695">
    <property type="entry name" value="N-acetylmuramoyl_amidase_3"/>
</dbReference>
<keyword evidence="4" id="KW-1185">Reference proteome</keyword>
<evidence type="ECO:0000313" key="4">
    <source>
        <dbReference type="Proteomes" id="UP000502921"/>
    </source>
</evidence>
<sequence length="268" mass="29636">MVIVVTGDAGHGLYTPGKRTPDDEREWSFNDKVIRAFEAELNNYEGVTFKRLDDPTGQTDVPLQTRTDKANALGSRVHVSFHHNANAGTYWGDWGGVETYVYKTTLADSMALAKAVHSKNVNAYGLRDRGIKASDLHMVRETAMTAILTEGGFMDSTTDIGKLRDNNVLRNSGIAIAQGVAEYLGLKRKTAPVPTEQFVYFTTGGFTNGQAIEKFMNFVRDNKFGTSAKLDNFTLSFTTGDYSKGGAAYSKMKGFMVDNGIWYQEFTR</sequence>
<dbReference type="PANTHER" id="PTHR30404">
    <property type="entry name" value="N-ACETYLMURAMOYL-L-ALANINE AMIDASE"/>
    <property type="match status" value="1"/>
</dbReference>
<feature type="domain" description="MurNAc-LAA" evidence="2">
    <location>
        <begin position="67"/>
        <end position="181"/>
    </location>
</feature>
<dbReference type="SUPFAM" id="SSF53187">
    <property type="entry name" value="Zn-dependent exopeptidases"/>
    <property type="match status" value="1"/>
</dbReference>
<dbReference type="PANTHER" id="PTHR30404:SF0">
    <property type="entry name" value="N-ACETYLMURAMOYL-L-ALANINE AMIDASE AMIC"/>
    <property type="match status" value="1"/>
</dbReference>
<keyword evidence="1" id="KW-0378">Hydrolase</keyword>
<gene>
    <name evidence="3" type="ORF">Sam46_gp28</name>
</gene>
<dbReference type="Pfam" id="PF01520">
    <property type="entry name" value="Amidase_3"/>
    <property type="match status" value="1"/>
</dbReference>
<dbReference type="InterPro" id="IPR002508">
    <property type="entry name" value="MurNAc-LAA_cat"/>
</dbReference>
<proteinExistence type="predicted"/>
<dbReference type="SMART" id="SM00646">
    <property type="entry name" value="Ami_3"/>
    <property type="match status" value="1"/>
</dbReference>
<dbReference type="GO" id="GO:0008745">
    <property type="term" value="F:N-acetylmuramoyl-L-alanine amidase activity"/>
    <property type="evidence" value="ECO:0007669"/>
    <property type="project" value="InterPro"/>
</dbReference>
<organism evidence="3 4">
    <name type="scientific">Bacillus phage vB_BcM_Sam46</name>
    <dbReference type="NCBI Taxonomy" id="2719179"/>
    <lineage>
        <taxon>Viruses</taxon>
        <taxon>Duplodnaviria</taxon>
        <taxon>Heunggongvirae</taxon>
        <taxon>Uroviricota</taxon>
        <taxon>Caudoviricetes</taxon>
        <taxon>Samaravirus</taxon>
        <taxon>Samaravirus sam46</taxon>
    </lineage>
</organism>
<evidence type="ECO:0000259" key="2">
    <source>
        <dbReference type="SMART" id="SM00646"/>
    </source>
</evidence>
<name>A0A6G9L8D2_9CAUD</name>